<name>A0ABS7Z3Y3_9SPHI</name>
<dbReference type="Pfam" id="PF05013">
    <property type="entry name" value="FGase"/>
    <property type="match status" value="1"/>
</dbReference>
<dbReference type="EMBL" id="JADEYP010000010">
    <property type="protein sequence ID" value="MCA5004891.1"/>
    <property type="molecule type" value="Genomic_DNA"/>
</dbReference>
<dbReference type="InterPro" id="IPR007709">
    <property type="entry name" value="N-FG_amidohydro"/>
</dbReference>
<sequence>MSLQIEYKIKNADSPFWSFAIHDGHLISEDLKPYIALTDKQRLREEDPYTALIGDLPVNQFIVETSRFQVDLNREVENSVYLNPEQAWGLKVFLPNFPSNYLLELYRHHQSLYYTIERHIATTIKKFGFFVILDIHSYNAKRESADEIINTDLNPQINLGTLYNNEKWRDFIDDFSTTLKSLKLNNKDIDVRENIKFKGGNLAKHILKQLGELGCVISIEFRKDFMNEWTGEVYHDKLSEYNQILKETVESLRPYLLKIQV</sequence>
<proteinExistence type="predicted"/>
<dbReference type="SUPFAM" id="SSF53187">
    <property type="entry name" value="Zn-dependent exopeptidases"/>
    <property type="match status" value="1"/>
</dbReference>
<organism evidence="1 2">
    <name type="scientific">Sphingobacterium bovistauri</name>
    <dbReference type="NCBI Taxonomy" id="2781959"/>
    <lineage>
        <taxon>Bacteria</taxon>
        <taxon>Pseudomonadati</taxon>
        <taxon>Bacteroidota</taxon>
        <taxon>Sphingobacteriia</taxon>
        <taxon>Sphingobacteriales</taxon>
        <taxon>Sphingobacteriaceae</taxon>
        <taxon>Sphingobacterium</taxon>
    </lineage>
</organism>
<reference evidence="1" key="1">
    <citation type="submission" date="2020-10" db="EMBL/GenBank/DDBJ databases">
        <authorList>
            <person name="Lu T."/>
            <person name="Wang Q."/>
            <person name="Han X."/>
        </authorList>
    </citation>
    <scope>NUCLEOTIDE SEQUENCE</scope>
    <source>
        <strain evidence="1">WQ 366</strain>
    </source>
</reference>
<evidence type="ECO:0000313" key="2">
    <source>
        <dbReference type="Proteomes" id="UP001165302"/>
    </source>
</evidence>
<gene>
    <name evidence="1" type="ORF">IPZ78_06955</name>
</gene>
<comment type="caution">
    <text evidence="1">The sequence shown here is derived from an EMBL/GenBank/DDBJ whole genome shotgun (WGS) entry which is preliminary data.</text>
</comment>
<accession>A0ABS7Z3Y3</accession>
<evidence type="ECO:0000313" key="1">
    <source>
        <dbReference type="EMBL" id="MCA5004891.1"/>
    </source>
</evidence>
<dbReference type="Gene3D" id="3.40.630.40">
    <property type="entry name" value="Zn-dependent exopeptidases"/>
    <property type="match status" value="1"/>
</dbReference>
<dbReference type="Proteomes" id="UP001165302">
    <property type="component" value="Unassembled WGS sequence"/>
</dbReference>
<protein>
    <submittedName>
        <fullName evidence="1">N-formylglutamate amidohydrolase</fullName>
    </submittedName>
</protein>
<dbReference type="RefSeq" id="WP_225552282.1">
    <property type="nucleotide sequence ID" value="NZ_JADEYP010000010.1"/>
</dbReference>
<keyword evidence="2" id="KW-1185">Reference proteome</keyword>